<dbReference type="Proteomes" id="UP000298663">
    <property type="component" value="Unassembled WGS sequence"/>
</dbReference>
<evidence type="ECO:0000313" key="3">
    <source>
        <dbReference type="Proteomes" id="UP000298663"/>
    </source>
</evidence>
<accession>A0A4U5N7G0</accession>
<feature type="chain" id="PRO_5020255843" evidence="1">
    <location>
        <begin position="21"/>
        <end position="89"/>
    </location>
</feature>
<dbReference type="EMBL" id="AZBU02000005">
    <property type="protein sequence ID" value="TKR78290.1"/>
    <property type="molecule type" value="Genomic_DNA"/>
</dbReference>
<dbReference type="AlphaFoldDB" id="A0A4U5N7G0"/>
<feature type="signal peptide" evidence="1">
    <location>
        <begin position="1"/>
        <end position="20"/>
    </location>
</feature>
<keyword evidence="3" id="KW-1185">Reference proteome</keyword>
<reference evidence="2 3" key="2">
    <citation type="journal article" date="2019" name="G3 (Bethesda)">
        <title>Hybrid Assembly of the Genome of the Entomopathogenic Nematode Steinernema carpocapsae Identifies the X-Chromosome.</title>
        <authorList>
            <person name="Serra L."/>
            <person name="Macchietto M."/>
            <person name="Macias-Munoz A."/>
            <person name="McGill C.J."/>
            <person name="Rodriguez I.M."/>
            <person name="Rodriguez B."/>
            <person name="Murad R."/>
            <person name="Mortazavi A."/>
        </authorList>
    </citation>
    <scope>NUCLEOTIDE SEQUENCE [LARGE SCALE GENOMIC DNA]</scope>
    <source>
        <strain evidence="2 3">ALL</strain>
    </source>
</reference>
<evidence type="ECO:0000313" key="2">
    <source>
        <dbReference type="EMBL" id="TKR78290.1"/>
    </source>
</evidence>
<protein>
    <submittedName>
        <fullName evidence="2">Uncharacterized protein</fullName>
    </submittedName>
</protein>
<organism evidence="2 3">
    <name type="scientific">Steinernema carpocapsae</name>
    <name type="common">Entomopathogenic nematode</name>
    <dbReference type="NCBI Taxonomy" id="34508"/>
    <lineage>
        <taxon>Eukaryota</taxon>
        <taxon>Metazoa</taxon>
        <taxon>Ecdysozoa</taxon>
        <taxon>Nematoda</taxon>
        <taxon>Chromadorea</taxon>
        <taxon>Rhabditida</taxon>
        <taxon>Tylenchina</taxon>
        <taxon>Panagrolaimomorpha</taxon>
        <taxon>Strongyloidoidea</taxon>
        <taxon>Steinernematidae</taxon>
        <taxon>Steinernema</taxon>
    </lineage>
</organism>
<comment type="caution">
    <text evidence="2">The sequence shown here is derived from an EMBL/GenBank/DDBJ whole genome shotgun (WGS) entry which is preliminary data.</text>
</comment>
<reference evidence="2 3" key="1">
    <citation type="journal article" date="2015" name="Genome Biol.">
        <title>Comparative genomics of Steinernema reveals deeply conserved gene regulatory networks.</title>
        <authorList>
            <person name="Dillman A.R."/>
            <person name="Macchietto M."/>
            <person name="Porter C.F."/>
            <person name="Rogers A."/>
            <person name="Williams B."/>
            <person name="Antoshechkin I."/>
            <person name="Lee M.M."/>
            <person name="Goodwin Z."/>
            <person name="Lu X."/>
            <person name="Lewis E.E."/>
            <person name="Goodrich-Blair H."/>
            <person name="Stock S.P."/>
            <person name="Adams B.J."/>
            <person name="Sternberg P.W."/>
            <person name="Mortazavi A."/>
        </authorList>
    </citation>
    <scope>NUCLEOTIDE SEQUENCE [LARGE SCALE GENOMIC DNA]</scope>
    <source>
        <strain evidence="2 3">ALL</strain>
    </source>
</reference>
<dbReference type="OrthoDB" id="10336666at2759"/>
<name>A0A4U5N7G0_STECR</name>
<evidence type="ECO:0000256" key="1">
    <source>
        <dbReference type="SAM" id="SignalP"/>
    </source>
</evidence>
<gene>
    <name evidence="2" type="ORF">L596_019120</name>
</gene>
<proteinExistence type="predicted"/>
<keyword evidence="1" id="KW-0732">Signal</keyword>
<sequence>MSKVFIFVLTLCLVVLSTDAFITYNFHQPINFPAKVASFKYDSGPAKKSIIVEAPYAFSEDLPSAFEVFGNAPWQYRNYLSQMRGEARL</sequence>